<dbReference type="InterPro" id="IPR036412">
    <property type="entry name" value="HAD-like_sf"/>
</dbReference>
<dbReference type="EMBL" id="JOTM01000006">
    <property type="protein sequence ID" value="KEK24582.1"/>
    <property type="molecule type" value="Genomic_DNA"/>
</dbReference>
<organism evidence="3 4">
    <name type="scientific">Bacillus gaemokensis</name>
    <dbReference type="NCBI Taxonomy" id="574375"/>
    <lineage>
        <taxon>Bacteria</taxon>
        <taxon>Bacillati</taxon>
        <taxon>Bacillota</taxon>
        <taxon>Bacilli</taxon>
        <taxon>Bacillales</taxon>
        <taxon>Bacillaceae</taxon>
        <taxon>Bacillus</taxon>
        <taxon>Bacillus cereus group</taxon>
    </lineage>
</organism>
<comment type="caution">
    <text evidence="3">The sequence shown here is derived from an EMBL/GenBank/DDBJ whole genome shotgun (WGS) entry which is preliminary data.</text>
</comment>
<dbReference type="InterPro" id="IPR050155">
    <property type="entry name" value="HAD-like_hydrolase_sf"/>
</dbReference>
<dbReference type="SFLD" id="SFLDG01129">
    <property type="entry name" value="C1.5:_HAD__Beta-PGM__Phosphata"/>
    <property type="match status" value="1"/>
</dbReference>
<protein>
    <submittedName>
        <fullName evidence="3">HAD family hydrolase</fullName>
    </submittedName>
</protein>
<accession>A0A073KDQ4</accession>
<dbReference type="InterPro" id="IPR023198">
    <property type="entry name" value="PGP-like_dom2"/>
</dbReference>
<dbReference type="PANTHER" id="PTHR43434:SF26">
    <property type="entry name" value="PYROPHOSPHATASE PPAX"/>
    <property type="match status" value="1"/>
</dbReference>
<dbReference type="STRING" id="574375.AZF08_05430"/>
<proteinExistence type="predicted"/>
<dbReference type="InterPro" id="IPR006439">
    <property type="entry name" value="HAD-SF_hydro_IA"/>
</dbReference>
<dbReference type="eggNOG" id="COG0546">
    <property type="taxonomic scope" value="Bacteria"/>
</dbReference>
<dbReference type="RefSeq" id="WP_033674347.1">
    <property type="nucleotide sequence ID" value="NZ_JOTM01000006.1"/>
</dbReference>
<dbReference type="InterPro" id="IPR023214">
    <property type="entry name" value="HAD_sf"/>
</dbReference>
<dbReference type="PANTHER" id="PTHR43434">
    <property type="entry name" value="PHOSPHOGLYCOLATE PHOSPHATASE"/>
    <property type="match status" value="1"/>
</dbReference>
<dbReference type="Gene3D" id="1.10.150.240">
    <property type="entry name" value="Putative phosphatase, domain 2"/>
    <property type="match status" value="1"/>
</dbReference>
<dbReference type="SFLD" id="SFLDG01135">
    <property type="entry name" value="C1.5.6:_HAD__Beta-PGM__Phospha"/>
    <property type="match status" value="1"/>
</dbReference>
<evidence type="ECO:0000313" key="3">
    <source>
        <dbReference type="EMBL" id="KEK24582.1"/>
    </source>
</evidence>
<dbReference type="Pfam" id="PF13419">
    <property type="entry name" value="HAD_2"/>
    <property type="match status" value="1"/>
</dbReference>
<evidence type="ECO:0000313" key="4">
    <source>
        <dbReference type="Proteomes" id="UP000027778"/>
    </source>
</evidence>
<keyword evidence="1 3" id="KW-0378">Hydrolase</keyword>
<gene>
    <name evidence="3" type="ORF">BAGA_25895</name>
</gene>
<dbReference type="GO" id="GO:0008967">
    <property type="term" value="F:phosphoglycolate phosphatase activity"/>
    <property type="evidence" value="ECO:0007669"/>
    <property type="project" value="TreeGrafter"/>
</dbReference>
<dbReference type="NCBIfam" id="TIGR01549">
    <property type="entry name" value="HAD-SF-IA-v1"/>
    <property type="match status" value="1"/>
</dbReference>
<keyword evidence="4" id="KW-1185">Reference proteome</keyword>
<dbReference type="OrthoDB" id="9792518at2"/>
<dbReference type="GO" id="GO:0006281">
    <property type="term" value="P:DNA repair"/>
    <property type="evidence" value="ECO:0007669"/>
    <property type="project" value="TreeGrafter"/>
</dbReference>
<evidence type="ECO:0000256" key="1">
    <source>
        <dbReference type="ARBA" id="ARBA00022801"/>
    </source>
</evidence>
<dbReference type="GO" id="GO:0005829">
    <property type="term" value="C:cytosol"/>
    <property type="evidence" value="ECO:0007669"/>
    <property type="project" value="TreeGrafter"/>
</dbReference>
<reference evidence="3 4" key="1">
    <citation type="submission" date="2014-06" db="EMBL/GenBank/DDBJ databases">
        <title>Draft genome sequence of Bacillus gaemokensis JCM 15801 (MCCC 1A00707).</title>
        <authorList>
            <person name="Lai Q."/>
            <person name="Liu Y."/>
            <person name="Shao Z."/>
        </authorList>
    </citation>
    <scope>NUCLEOTIDE SEQUENCE [LARGE SCALE GENOMIC DNA]</scope>
    <source>
        <strain evidence="3 4">JCM 15801</strain>
    </source>
</reference>
<keyword evidence="2" id="KW-0460">Magnesium</keyword>
<dbReference type="InterPro" id="IPR041492">
    <property type="entry name" value="HAD_2"/>
</dbReference>
<dbReference type="SFLD" id="SFLDS00003">
    <property type="entry name" value="Haloacid_Dehalogenase"/>
    <property type="match status" value="1"/>
</dbReference>
<dbReference type="SUPFAM" id="SSF56784">
    <property type="entry name" value="HAD-like"/>
    <property type="match status" value="1"/>
</dbReference>
<dbReference type="AlphaFoldDB" id="A0A073KDQ4"/>
<evidence type="ECO:0000256" key="2">
    <source>
        <dbReference type="ARBA" id="ARBA00022842"/>
    </source>
</evidence>
<dbReference type="Gene3D" id="3.40.50.1000">
    <property type="entry name" value="HAD superfamily/HAD-like"/>
    <property type="match status" value="1"/>
</dbReference>
<dbReference type="Proteomes" id="UP000027778">
    <property type="component" value="Unassembled WGS sequence"/>
</dbReference>
<sequence length="208" mass="23491">MKGIIFDIDGTILDTEKAVLYSLQKTLQEEGIHCSLEELRFALGIPGKVALKKLSVMNIEEVHKKWIQNMTGFKNEVAVFEGIAEVIRIVSTYNIQTGIVTSKTRQEFIDDFEPFGLHSYFEHSICVEDTDNHKPHPEPLVTCLQRLNVDAKEAVYIGDSLYDLQCAKEAGVKFGLALWGAKTTIGFEEADYVFQTTNEILSIIKRDM</sequence>
<name>A0A073KDQ4_9BACI</name>